<feature type="non-terminal residue" evidence="1">
    <location>
        <position position="1"/>
    </location>
</feature>
<protein>
    <recommendedName>
        <fullName evidence="3">Sulfatase N-terminal domain-containing protein</fullName>
    </recommendedName>
</protein>
<name>A0ABQ9TEL8_SAGOE</name>
<accession>A0ABQ9TEL8</accession>
<evidence type="ECO:0008006" key="3">
    <source>
        <dbReference type="Google" id="ProtNLM"/>
    </source>
</evidence>
<dbReference type="Gene3D" id="3.40.720.10">
    <property type="entry name" value="Alkaline Phosphatase, subunit A"/>
    <property type="match status" value="1"/>
</dbReference>
<reference evidence="1 2" key="1">
    <citation type="submission" date="2023-05" db="EMBL/GenBank/DDBJ databases">
        <title>B98-5 Cell Line De Novo Hybrid Assembly: An Optical Mapping Approach.</title>
        <authorList>
            <person name="Kananen K."/>
            <person name="Auerbach J.A."/>
            <person name="Kautto E."/>
            <person name="Blachly J.S."/>
        </authorList>
    </citation>
    <scope>NUCLEOTIDE SEQUENCE [LARGE SCALE GENOMIC DNA]</scope>
    <source>
        <strain evidence="1">B95-8</strain>
        <tissue evidence="1">Cell line</tissue>
    </source>
</reference>
<comment type="caution">
    <text evidence="1">The sequence shown here is derived from an EMBL/GenBank/DDBJ whole genome shotgun (WGS) entry which is preliminary data.</text>
</comment>
<keyword evidence="2" id="KW-1185">Reference proteome</keyword>
<dbReference type="EMBL" id="JASSZA010000023">
    <property type="protein sequence ID" value="KAK2083169.1"/>
    <property type="molecule type" value="Genomic_DNA"/>
</dbReference>
<gene>
    <name evidence="1" type="ORF">P7K49_038405</name>
</gene>
<evidence type="ECO:0000313" key="2">
    <source>
        <dbReference type="Proteomes" id="UP001266305"/>
    </source>
</evidence>
<dbReference type="SUPFAM" id="SSF53649">
    <property type="entry name" value="Alkaline phosphatase-like"/>
    <property type="match status" value="1"/>
</dbReference>
<sequence length="61" mass="6723">QILNLLDELKLANNTLIYFTSDQGAHVEEVSSKGEIHGGSNGIYKGEKCWYGQALASQLIR</sequence>
<organism evidence="1 2">
    <name type="scientific">Saguinus oedipus</name>
    <name type="common">Cotton-top tamarin</name>
    <name type="synonym">Oedipomidas oedipus</name>
    <dbReference type="NCBI Taxonomy" id="9490"/>
    <lineage>
        <taxon>Eukaryota</taxon>
        <taxon>Metazoa</taxon>
        <taxon>Chordata</taxon>
        <taxon>Craniata</taxon>
        <taxon>Vertebrata</taxon>
        <taxon>Euteleostomi</taxon>
        <taxon>Mammalia</taxon>
        <taxon>Eutheria</taxon>
        <taxon>Euarchontoglires</taxon>
        <taxon>Primates</taxon>
        <taxon>Haplorrhini</taxon>
        <taxon>Platyrrhini</taxon>
        <taxon>Cebidae</taxon>
        <taxon>Callitrichinae</taxon>
        <taxon>Saguinus</taxon>
    </lineage>
</organism>
<evidence type="ECO:0000313" key="1">
    <source>
        <dbReference type="EMBL" id="KAK2083169.1"/>
    </source>
</evidence>
<dbReference type="InterPro" id="IPR017850">
    <property type="entry name" value="Alkaline_phosphatase_core_sf"/>
</dbReference>
<dbReference type="Proteomes" id="UP001266305">
    <property type="component" value="Unassembled WGS sequence"/>
</dbReference>
<proteinExistence type="predicted"/>